<evidence type="ECO:0000256" key="1">
    <source>
        <dbReference type="SAM" id="MobiDB-lite"/>
    </source>
</evidence>
<protein>
    <submittedName>
        <fullName evidence="2">Uncharacterized protein</fullName>
    </submittedName>
</protein>
<feature type="region of interest" description="Disordered" evidence="1">
    <location>
        <begin position="1"/>
        <end position="27"/>
    </location>
</feature>
<dbReference type="EMBL" id="SRLO01000022">
    <property type="protein sequence ID" value="TNN85131.1"/>
    <property type="molecule type" value="Genomic_DNA"/>
</dbReference>
<dbReference type="AlphaFoldDB" id="A0A4Z2J5B6"/>
<gene>
    <name evidence="2" type="ORF">EYF80_004481</name>
</gene>
<evidence type="ECO:0000313" key="3">
    <source>
        <dbReference type="Proteomes" id="UP000314294"/>
    </source>
</evidence>
<dbReference type="Proteomes" id="UP000314294">
    <property type="component" value="Unassembled WGS sequence"/>
</dbReference>
<keyword evidence="3" id="KW-1185">Reference proteome</keyword>
<evidence type="ECO:0000313" key="2">
    <source>
        <dbReference type="EMBL" id="TNN85131.1"/>
    </source>
</evidence>
<feature type="compositionally biased region" description="Basic and acidic residues" evidence="1">
    <location>
        <begin position="14"/>
        <end position="27"/>
    </location>
</feature>
<proteinExistence type="predicted"/>
<sequence length="249" mass="28721">MRREKRSVRAVAAEPRDESYRRAPEKRRAGELTSRFQSFHQESGWRRSKMLFFSLRQYPRLVEVHRRLHSSGFLVPPAGKAVGLLKLFTISRMEPHLSQDHYSHTTGILAWQIPANPKTHRHVAANLAYYPGTTLVSASSHLCRLHDCHDLGRQEYYMATWKEANTWTQLNARLSHNTGLLIRGASKLSLQKNQDWLLWWVLIHVQVKTGNYCEVCVHLEPPVSAGLVKGLSFGLGVEKCPWDWIWSCE</sequence>
<accession>A0A4Z2J5B6</accession>
<comment type="caution">
    <text evidence="2">The sequence shown here is derived from an EMBL/GenBank/DDBJ whole genome shotgun (WGS) entry which is preliminary data.</text>
</comment>
<organism evidence="2 3">
    <name type="scientific">Liparis tanakae</name>
    <name type="common">Tanaka's snailfish</name>
    <dbReference type="NCBI Taxonomy" id="230148"/>
    <lineage>
        <taxon>Eukaryota</taxon>
        <taxon>Metazoa</taxon>
        <taxon>Chordata</taxon>
        <taxon>Craniata</taxon>
        <taxon>Vertebrata</taxon>
        <taxon>Euteleostomi</taxon>
        <taxon>Actinopterygii</taxon>
        <taxon>Neopterygii</taxon>
        <taxon>Teleostei</taxon>
        <taxon>Neoteleostei</taxon>
        <taxon>Acanthomorphata</taxon>
        <taxon>Eupercaria</taxon>
        <taxon>Perciformes</taxon>
        <taxon>Cottioidei</taxon>
        <taxon>Cottales</taxon>
        <taxon>Liparidae</taxon>
        <taxon>Liparis</taxon>
    </lineage>
</organism>
<name>A0A4Z2J5B6_9TELE</name>
<reference evidence="2 3" key="1">
    <citation type="submission" date="2019-03" db="EMBL/GenBank/DDBJ databases">
        <title>First draft genome of Liparis tanakae, snailfish: a comprehensive survey of snailfish specific genes.</title>
        <authorList>
            <person name="Kim W."/>
            <person name="Song I."/>
            <person name="Jeong J.-H."/>
            <person name="Kim D."/>
            <person name="Kim S."/>
            <person name="Ryu S."/>
            <person name="Song J.Y."/>
            <person name="Lee S.K."/>
        </authorList>
    </citation>
    <scope>NUCLEOTIDE SEQUENCE [LARGE SCALE GENOMIC DNA]</scope>
    <source>
        <tissue evidence="2">Muscle</tissue>
    </source>
</reference>